<evidence type="ECO:0000313" key="1">
    <source>
        <dbReference type="EMBL" id="VDR42595.1"/>
    </source>
</evidence>
<accession>A0A3P8L867</accession>
<sequence length="201" mass="22794">MLQKRLFAVLDDLVCDYNLVYRQYNTNGKFLIVTNKQALDQMSQKNFKFFDNLHNSLKSQDIIVSVSAGFAYGTKNLWEKMEQAKNALLQAQSRGGDQVAIFSRNNQPRYYGSTSEILPNINRAKIKSLAYSIEKKLLDPNIKRVIVYGHMNADLDAIGSALGIYAIAKTFNKDAYICTTTQDATTKKLFQNILVMSPQFL</sequence>
<dbReference type="EMBL" id="UZVY01000007">
    <property type="protein sequence ID" value="VDR42595.1"/>
    <property type="molecule type" value="Genomic_DNA"/>
</dbReference>
<keyword evidence="1" id="KW-0687">Ribonucleoprotein</keyword>
<dbReference type="Gene3D" id="3.90.1640.10">
    <property type="entry name" value="inorganic pyrophosphatase (n-terminal core)"/>
    <property type="match status" value="1"/>
</dbReference>
<proteinExistence type="predicted"/>
<dbReference type="Pfam" id="PF24898">
    <property type="entry name" value="GGDEF_GdpP"/>
    <property type="match status" value="1"/>
</dbReference>
<dbReference type="RefSeq" id="WP_235659592.1">
    <property type="nucleotide sequence ID" value="NZ_UZVY01000007.1"/>
</dbReference>
<gene>
    <name evidence="1" type="ORF">NCTC10126_01122</name>
</gene>
<organism evidence="1 2">
    <name type="scientific">Mycoplasmopsis caviae</name>
    <dbReference type="NCBI Taxonomy" id="55603"/>
    <lineage>
        <taxon>Bacteria</taxon>
        <taxon>Bacillati</taxon>
        <taxon>Mycoplasmatota</taxon>
        <taxon>Mycoplasmoidales</taxon>
        <taxon>Metamycoplasmataceae</taxon>
        <taxon>Mycoplasmopsis</taxon>
    </lineage>
</organism>
<name>A0A3P8L867_9BACT</name>
<dbReference type="SUPFAM" id="SSF64182">
    <property type="entry name" value="DHH phosphoesterases"/>
    <property type="match status" value="1"/>
</dbReference>
<dbReference type="GO" id="GO:0005840">
    <property type="term" value="C:ribosome"/>
    <property type="evidence" value="ECO:0007669"/>
    <property type="project" value="UniProtKB-KW"/>
</dbReference>
<dbReference type="AlphaFoldDB" id="A0A3P8L867"/>
<evidence type="ECO:0000313" key="2">
    <source>
        <dbReference type="Proteomes" id="UP000280036"/>
    </source>
</evidence>
<dbReference type="InterPro" id="IPR038763">
    <property type="entry name" value="DHH_sf"/>
</dbReference>
<protein>
    <submittedName>
        <fullName evidence="1">Putative bifunctional signaling protein/50S ribosomal protein L9</fullName>
    </submittedName>
</protein>
<dbReference type="Proteomes" id="UP000280036">
    <property type="component" value="Unassembled WGS sequence"/>
</dbReference>
<reference evidence="1 2" key="1">
    <citation type="submission" date="2018-12" db="EMBL/GenBank/DDBJ databases">
        <authorList>
            <consortium name="Pathogen Informatics"/>
        </authorList>
    </citation>
    <scope>NUCLEOTIDE SEQUENCE [LARGE SCALE GENOMIC DNA]</scope>
    <source>
        <strain evidence="1 2">NCTC10126</strain>
    </source>
</reference>
<keyword evidence="1" id="KW-0689">Ribosomal protein</keyword>